<reference evidence="1 2" key="1">
    <citation type="submission" date="2023-03" db="EMBL/GenBank/DDBJ databases">
        <title>High recombination rates correlate with genetic variation in Cardiocondyla obscurior ants.</title>
        <authorList>
            <person name="Errbii M."/>
        </authorList>
    </citation>
    <scope>NUCLEOTIDE SEQUENCE [LARGE SCALE GENOMIC DNA]</scope>
    <source>
        <strain evidence="1">Alpha-2009</strain>
        <tissue evidence="1">Whole body</tissue>
    </source>
</reference>
<evidence type="ECO:0000313" key="1">
    <source>
        <dbReference type="EMBL" id="KAL0102924.1"/>
    </source>
</evidence>
<dbReference type="AlphaFoldDB" id="A0AAW2EGU0"/>
<evidence type="ECO:0000313" key="2">
    <source>
        <dbReference type="Proteomes" id="UP001430953"/>
    </source>
</evidence>
<name>A0AAW2EGU0_9HYME</name>
<protein>
    <submittedName>
        <fullName evidence="1">Uncharacterized protein</fullName>
    </submittedName>
</protein>
<gene>
    <name evidence="1" type="ORF">PUN28_018312</name>
</gene>
<comment type="caution">
    <text evidence="1">The sequence shown here is derived from an EMBL/GenBank/DDBJ whole genome shotgun (WGS) entry which is preliminary data.</text>
</comment>
<organism evidence="1 2">
    <name type="scientific">Cardiocondyla obscurior</name>
    <dbReference type="NCBI Taxonomy" id="286306"/>
    <lineage>
        <taxon>Eukaryota</taxon>
        <taxon>Metazoa</taxon>
        <taxon>Ecdysozoa</taxon>
        <taxon>Arthropoda</taxon>
        <taxon>Hexapoda</taxon>
        <taxon>Insecta</taxon>
        <taxon>Pterygota</taxon>
        <taxon>Neoptera</taxon>
        <taxon>Endopterygota</taxon>
        <taxon>Hymenoptera</taxon>
        <taxon>Apocrita</taxon>
        <taxon>Aculeata</taxon>
        <taxon>Formicoidea</taxon>
        <taxon>Formicidae</taxon>
        <taxon>Myrmicinae</taxon>
        <taxon>Cardiocondyla</taxon>
    </lineage>
</organism>
<keyword evidence="2" id="KW-1185">Reference proteome</keyword>
<accession>A0AAW2EGU0</accession>
<dbReference type="EMBL" id="JADYXP020000022">
    <property type="protein sequence ID" value="KAL0102924.1"/>
    <property type="molecule type" value="Genomic_DNA"/>
</dbReference>
<sequence>MFDSRSRCYRSRLLSRHACVTLRMTQFHHLPLSRLSLYFLHFNADYITSWCETSTREESQRCFARAIFRKVLS</sequence>
<proteinExistence type="predicted"/>
<dbReference type="Proteomes" id="UP001430953">
    <property type="component" value="Unassembled WGS sequence"/>
</dbReference>